<sequence>MLLVAGRPGRFGGTDRAIFAVGAALLGLIGEVSADVAGFGSVVTDLLLDTGGRVEALAALLGAGPYRLLVGVPRSPGRRAPGQVEAGYHWLRARLRTPLIRVTEEPGFVAIVSADAEEASGPPVASGAASPAGWGEGLSDHGWLVAAGSPVSAERLPAAMAELDVLRARAVALRRPLRADSSGLASVVSPDASAAFAERLLGPVLELNRGRSLLETLRAWLANHGGWDRTAADLGVHRNSVRHRIGQVARALDRDLDDPETRMQLWFALGWLR</sequence>
<dbReference type="InterPro" id="IPR051448">
    <property type="entry name" value="CdaR-like_regulators"/>
</dbReference>
<dbReference type="Gene3D" id="1.10.10.2840">
    <property type="entry name" value="PucR C-terminal helix-turn-helix domain"/>
    <property type="match status" value="1"/>
</dbReference>
<dbReference type="Pfam" id="PF13556">
    <property type="entry name" value="HTH_30"/>
    <property type="match status" value="1"/>
</dbReference>
<dbReference type="Proteomes" id="UP001428817">
    <property type="component" value="Unassembled WGS sequence"/>
</dbReference>
<dbReference type="PANTHER" id="PTHR33744">
    <property type="entry name" value="CARBOHYDRATE DIACID REGULATOR"/>
    <property type="match status" value="1"/>
</dbReference>
<feature type="domain" description="PucR C-terminal helix-turn-helix" evidence="1">
    <location>
        <begin position="213"/>
        <end position="269"/>
    </location>
</feature>
<evidence type="ECO:0000259" key="1">
    <source>
        <dbReference type="Pfam" id="PF13556"/>
    </source>
</evidence>
<reference evidence="3" key="1">
    <citation type="journal article" date="2019" name="Int. J. Syst. Evol. Microbiol.">
        <title>The Global Catalogue of Microorganisms (GCM) 10K type strain sequencing project: providing services to taxonomists for standard genome sequencing and annotation.</title>
        <authorList>
            <consortium name="The Broad Institute Genomics Platform"/>
            <consortium name="The Broad Institute Genome Sequencing Center for Infectious Disease"/>
            <person name="Wu L."/>
            <person name="Ma J."/>
        </authorList>
    </citation>
    <scope>NUCLEOTIDE SEQUENCE [LARGE SCALE GENOMIC DNA]</scope>
    <source>
        <strain evidence="3">JCM 18303</strain>
    </source>
</reference>
<accession>A0ABP9QWK1</accession>
<evidence type="ECO:0000313" key="2">
    <source>
        <dbReference type="EMBL" id="GAA5168540.1"/>
    </source>
</evidence>
<organism evidence="2 3">
    <name type="scientific">Pseudonocardia eucalypti</name>
    <dbReference type="NCBI Taxonomy" id="648755"/>
    <lineage>
        <taxon>Bacteria</taxon>
        <taxon>Bacillati</taxon>
        <taxon>Actinomycetota</taxon>
        <taxon>Actinomycetes</taxon>
        <taxon>Pseudonocardiales</taxon>
        <taxon>Pseudonocardiaceae</taxon>
        <taxon>Pseudonocardia</taxon>
    </lineage>
</organism>
<dbReference type="PANTHER" id="PTHR33744:SF1">
    <property type="entry name" value="DNA-BINDING TRANSCRIPTIONAL ACTIVATOR ADER"/>
    <property type="match status" value="1"/>
</dbReference>
<dbReference type="InterPro" id="IPR042070">
    <property type="entry name" value="PucR_C-HTH_sf"/>
</dbReference>
<evidence type="ECO:0000313" key="3">
    <source>
        <dbReference type="Proteomes" id="UP001428817"/>
    </source>
</evidence>
<proteinExistence type="predicted"/>
<dbReference type="InterPro" id="IPR025736">
    <property type="entry name" value="PucR_C-HTH_dom"/>
</dbReference>
<comment type="caution">
    <text evidence="2">The sequence shown here is derived from an EMBL/GenBank/DDBJ whole genome shotgun (WGS) entry which is preliminary data.</text>
</comment>
<keyword evidence="3" id="KW-1185">Reference proteome</keyword>
<gene>
    <name evidence="2" type="ORF">GCM10023321_62780</name>
</gene>
<dbReference type="EMBL" id="BAABJP010000039">
    <property type="protein sequence ID" value="GAA5168540.1"/>
    <property type="molecule type" value="Genomic_DNA"/>
</dbReference>
<protein>
    <recommendedName>
        <fullName evidence="1">PucR C-terminal helix-turn-helix domain-containing protein</fullName>
    </recommendedName>
</protein>
<name>A0ABP9QWK1_9PSEU</name>
<dbReference type="RefSeq" id="WP_345703293.1">
    <property type="nucleotide sequence ID" value="NZ_BAABJP010000039.1"/>
</dbReference>